<dbReference type="Proteomes" id="UP000825729">
    <property type="component" value="Unassembled WGS sequence"/>
</dbReference>
<dbReference type="AlphaFoldDB" id="A0AAV7ERU1"/>
<name>A0AAV7ERU1_ARIFI</name>
<evidence type="ECO:0000313" key="2">
    <source>
        <dbReference type="Proteomes" id="UP000825729"/>
    </source>
</evidence>
<keyword evidence="2" id="KW-1185">Reference proteome</keyword>
<protein>
    <submittedName>
        <fullName evidence="1">Uncharacterized protein</fullName>
    </submittedName>
</protein>
<gene>
    <name evidence="1" type="ORF">H6P81_010342</name>
</gene>
<evidence type="ECO:0000313" key="1">
    <source>
        <dbReference type="EMBL" id="KAG9450377.1"/>
    </source>
</evidence>
<dbReference type="EMBL" id="JAINDJ010000004">
    <property type="protein sequence ID" value="KAG9450377.1"/>
    <property type="molecule type" value="Genomic_DNA"/>
</dbReference>
<comment type="caution">
    <text evidence="1">The sequence shown here is derived from an EMBL/GenBank/DDBJ whole genome shotgun (WGS) entry which is preliminary data.</text>
</comment>
<organism evidence="1 2">
    <name type="scientific">Aristolochia fimbriata</name>
    <name type="common">White veined hardy Dutchman's pipe vine</name>
    <dbReference type="NCBI Taxonomy" id="158543"/>
    <lineage>
        <taxon>Eukaryota</taxon>
        <taxon>Viridiplantae</taxon>
        <taxon>Streptophyta</taxon>
        <taxon>Embryophyta</taxon>
        <taxon>Tracheophyta</taxon>
        <taxon>Spermatophyta</taxon>
        <taxon>Magnoliopsida</taxon>
        <taxon>Magnoliidae</taxon>
        <taxon>Piperales</taxon>
        <taxon>Aristolochiaceae</taxon>
        <taxon>Aristolochia</taxon>
    </lineage>
</organism>
<reference evidence="1 2" key="1">
    <citation type="submission" date="2021-07" db="EMBL/GenBank/DDBJ databases">
        <title>The Aristolochia fimbriata genome: insights into angiosperm evolution, floral development and chemical biosynthesis.</title>
        <authorList>
            <person name="Jiao Y."/>
        </authorList>
    </citation>
    <scope>NUCLEOTIDE SEQUENCE [LARGE SCALE GENOMIC DNA]</scope>
    <source>
        <strain evidence="1">IBCAS-2021</strain>
        <tissue evidence="1">Leaf</tissue>
    </source>
</reference>
<sequence>MVKGNVIPQLPARALAAASLGCIFFAAVWIQVQAACLSAVVEAAFANLVAPLQQSEGGFPVPLLRYLMQGVRSLTTSLHWMAALLRGSSSSAAKSRAEVGNTITGERRLIAEDRWEDMVWFGEWVATVHGTPLMGKIEKEKKSILASWNLMEYKEL</sequence>
<accession>A0AAV7ERU1</accession>
<proteinExistence type="predicted"/>